<dbReference type="PANTHER" id="PTHR10881">
    <property type="entry name" value="GOLGIN SUBFAMILY A MEMBER-RELATED"/>
    <property type="match status" value="1"/>
</dbReference>
<evidence type="ECO:0000256" key="1">
    <source>
        <dbReference type="ARBA" id="ARBA00023054"/>
    </source>
</evidence>
<feature type="domain" description="Golgin subfamily A conserved" evidence="5">
    <location>
        <begin position="700"/>
        <end position="1169"/>
    </location>
</feature>
<dbReference type="InterPro" id="IPR036322">
    <property type="entry name" value="WD40_repeat_dom_sf"/>
</dbReference>
<feature type="compositionally biased region" description="Basic and acidic residues" evidence="3">
    <location>
        <begin position="772"/>
        <end position="782"/>
    </location>
</feature>
<dbReference type="GO" id="GO:0032580">
    <property type="term" value="C:Golgi cisterna membrane"/>
    <property type="evidence" value="ECO:0007669"/>
    <property type="project" value="TreeGrafter"/>
</dbReference>
<dbReference type="InterPro" id="IPR024858">
    <property type="entry name" value="GOLGA"/>
</dbReference>
<gene>
    <name evidence="6" type="ORF">Cfor_02070</name>
</gene>
<keyword evidence="4" id="KW-0472">Membrane</keyword>
<evidence type="ECO:0000313" key="6">
    <source>
        <dbReference type="EMBL" id="GFG29038.1"/>
    </source>
</evidence>
<feature type="coiled-coil region" evidence="2">
    <location>
        <begin position="570"/>
        <end position="646"/>
    </location>
</feature>
<feature type="transmembrane region" description="Helical" evidence="4">
    <location>
        <begin position="12"/>
        <end position="30"/>
    </location>
</feature>
<dbReference type="GO" id="GO:0007030">
    <property type="term" value="P:Golgi organization"/>
    <property type="evidence" value="ECO:0007669"/>
    <property type="project" value="TreeGrafter"/>
</dbReference>
<dbReference type="InterPro" id="IPR043976">
    <property type="entry name" value="GOLGA_cons_dom"/>
</dbReference>
<feature type="region of interest" description="Disordered" evidence="3">
    <location>
        <begin position="766"/>
        <end position="786"/>
    </location>
</feature>
<feature type="compositionally biased region" description="Basic and acidic residues" evidence="3">
    <location>
        <begin position="1037"/>
        <end position="1046"/>
    </location>
</feature>
<keyword evidence="4" id="KW-1133">Transmembrane helix</keyword>
<dbReference type="Gene3D" id="2.130.10.10">
    <property type="entry name" value="YVTN repeat-like/Quinoprotein amine dehydrogenase"/>
    <property type="match status" value="1"/>
</dbReference>
<organism evidence="6 7">
    <name type="scientific">Coptotermes formosanus</name>
    <name type="common">Formosan subterranean termite</name>
    <dbReference type="NCBI Taxonomy" id="36987"/>
    <lineage>
        <taxon>Eukaryota</taxon>
        <taxon>Metazoa</taxon>
        <taxon>Ecdysozoa</taxon>
        <taxon>Arthropoda</taxon>
        <taxon>Hexapoda</taxon>
        <taxon>Insecta</taxon>
        <taxon>Pterygota</taxon>
        <taxon>Neoptera</taxon>
        <taxon>Polyneoptera</taxon>
        <taxon>Dictyoptera</taxon>
        <taxon>Blattodea</taxon>
        <taxon>Blattoidea</taxon>
        <taxon>Termitoidae</taxon>
        <taxon>Rhinotermitidae</taxon>
        <taxon>Coptotermes</taxon>
    </lineage>
</organism>
<dbReference type="Proteomes" id="UP000502823">
    <property type="component" value="Unassembled WGS sequence"/>
</dbReference>
<evidence type="ECO:0000256" key="2">
    <source>
        <dbReference type="SAM" id="Coils"/>
    </source>
</evidence>
<dbReference type="SUPFAM" id="SSF50978">
    <property type="entry name" value="WD40 repeat-like"/>
    <property type="match status" value="1"/>
</dbReference>
<reference evidence="7" key="1">
    <citation type="submission" date="2020-01" db="EMBL/GenBank/DDBJ databases">
        <title>Draft genome sequence of the Termite Coptotermes fromosanus.</title>
        <authorList>
            <person name="Itakura S."/>
            <person name="Yosikawa Y."/>
            <person name="Umezawa K."/>
        </authorList>
    </citation>
    <scope>NUCLEOTIDE SEQUENCE [LARGE SCALE GENOMIC DNA]</scope>
</reference>
<evidence type="ECO:0000256" key="3">
    <source>
        <dbReference type="SAM" id="MobiDB-lite"/>
    </source>
</evidence>
<dbReference type="EMBL" id="BLKM01000110">
    <property type="protein sequence ID" value="GFG29038.1"/>
    <property type="molecule type" value="Genomic_DNA"/>
</dbReference>
<keyword evidence="1 2" id="KW-0175">Coiled coil</keyword>
<evidence type="ECO:0000313" key="7">
    <source>
        <dbReference type="Proteomes" id="UP000502823"/>
    </source>
</evidence>
<name>A0A6L2PF62_COPFO</name>
<keyword evidence="7" id="KW-1185">Reference proteome</keyword>
<keyword evidence="4" id="KW-0812">Transmembrane</keyword>
<feature type="coiled-coil region" evidence="2">
    <location>
        <begin position="961"/>
        <end position="988"/>
    </location>
</feature>
<sequence>MSTAVTHSYYLLFLYGVLFAQYGMLDFHVVQHAVFYVTMYEYYLFSYIAKLSAAGIIMDREKKNLLSIASPSSFLDPVIHKMSRTRHLDRSDVKRLCVVSIPYVKGVPENCKRISEHYNMKITFKTRHTHGRYLRKTKPIKDVQERTQCVYKITCECGKLYICEMGGPLALKQFQQKGKDGQPTGIKISGKKIAPKTQLVEDGNSLEQNLVFVSGPMNSECSKTGIGTSVNSELQTFIEPSLQIQGNLSEPAVIIAENTNTYNCTSHDKINEANVNESDISYSVLGNGVAKNAINLIPEDVPIATFPPLTVSDGILSDISRAKDFFDSFSSYNHSPPSDGSTDIILGEKESEQVTTPHQLFPVSSCETVDVADDSQIIVLSSIKSAESSPSVELQNFDTATFKELVQVIDSKVDQNVIDNQHVIQNTSVVLSTPEHSSNARSSTESLRQLSLQMNGLIEESARDNAAHREDSELERRNQELAALLAAECQKCEQLNLQLKEYQSRMCQLQVEMDQLRTESEARVTREIGPIQEQLQLHVQTVGILVGEKTELQAALMKSQNIAKQKASEVEELQGRLKASRYRVMDLEKEVSSLQGTNESLEKVTHELSCECDKLKLEHGTTSRELLEKEEEISELHQKLNAKVNDYVILQQELQGKLSQLSLTQLRVQQLSSADSYEVDGQLETMHQQKVSLEKQVADLQQTVKTVGLERDQASQQYQQYVQQLNGQLHSLASKVESLSSENEQLVTREQGLVRHVSELEKQLQQLQQNQKRRDSSPKQLKDSSMVQDLEAKLELAERTRLALIEKLDCQLQDNQNIQKELEERNCKIEELESMLERYECDQPDKDKLLAAMESDKVAAALAVGQNQQLKVQLEELQDGFVKMSNDKLELTEKLQCERHICKEQEERLAKQEEELNDLRMQLLQKEQLFQQNLSELSTQSLQHSHTIDHTSQYEGHGHLNELLQQELERAKECIQALSVQNNELRTLIAQQASNDSGSSSGDDTLSRKGEMLATLSASVKQLELERDQLLEQLKHEEQHEREQHSLHQNLPDSDSVSANLRVEVNPREYESVKAAMEKLEDRFTRIMKEVADLTDEKQRLEHLVLQLQGETETIGEYIALYQVQRTLLRQRSQEKDEQLSKLSKDREEMRNKLSELTKLVQQLVAEKEALCKISHGIPVEHSVENTSVNYEPQAEEGIANGEIVEIEDSVEVSEMTLLTPPPGDNVPPVLEADTAGKIMALLSELGSRSLLEPQYNESFHPCPWILQHYYGRSLIEQLSERTLSKMAVPSSEEDGLLREWAPLTDLLHQIPLRAQRGLFTHNLSLTCVDTLPEFIAVGTNLGLVYWYNRKKGDLQRLRCENTGSAITCVKVISTVDFMVAAGNDEGIVTVFQIPKIPPDSLPESIKPKKNKQVERYTISGLHASPVTAIEWSMNGMKMFSVYGILCASVASTWYAALAALCRSSMGS</sequence>
<protein>
    <recommendedName>
        <fullName evidence="5">Golgin subfamily A conserved domain-containing protein</fullName>
    </recommendedName>
</protein>
<accession>A0A6L2PF62</accession>
<dbReference type="GO" id="GO:0005801">
    <property type="term" value="C:cis-Golgi network"/>
    <property type="evidence" value="ECO:0007669"/>
    <property type="project" value="TreeGrafter"/>
</dbReference>
<feature type="coiled-coil region" evidence="2">
    <location>
        <begin position="1070"/>
        <end position="1167"/>
    </location>
</feature>
<dbReference type="OrthoDB" id="5978643at2759"/>
<evidence type="ECO:0000259" key="5">
    <source>
        <dbReference type="Pfam" id="PF15070"/>
    </source>
</evidence>
<proteinExistence type="predicted"/>
<dbReference type="InterPro" id="IPR015943">
    <property type="entry name" value="WD40/YVTN_repeat-like_dom_sf"/>
</dbReference>
<dbReference type="InParanoid" id="A0A6L2PF62"/>
<dbReference type="GO" id="GO:0000137">
    <property type="term" value="C:Golgi cis cisterna"/>
    <property type="evidence" value="ECO:0007669"/>
    <property type="project" value="TreeGrafter"/>
</dbReference>
<evidence type="ECO:0000256" key="4">
    <source>
        <dbReference type="SAM" id="Phobius"/>
    </source>
</evidence>
<dbReference type="Pfam" id="PF15070">
    <property type="entry name" value="GOLGA2L5"/>
    <property type="match status" value="1"/>
</dbReference>
<feature type="transmembrane region" description="Helical" evidence="4">
    <location>
        <begin position="1440"/>
        <end position="1462"/>
    </location>
</feature>
<feature type="coiled-coil region" evidence="2">
    <location>
        <begin position="867"/>
        <end position="929"/>
    </location>
</feature>
<dbReference type="PANTHER" id="PTHR10881:SF46">
    <property type="entry name" value="GOLGIN SUBFAMILY A MEMBER 2"/>
    <property type="match status" value="1"/>
</dbReference>
<feature type="region of interest" description="Disordered" evidence="3">
    <location>
        <begin position="1037"/>
        <end position="1059"/>
    </location>
</feature>
<comment type="caution">
    <text evidence="6">The sequence shown here is derived from an EMBL/GenBank/DDBJ whole genome shotgun (WGS) entry which is preliminary data.</text>
</comment>